<feature type="compositionally biased region" description="Basic and acidic residues" evidence="1">
    <location>
        <begin position="46"/>
        <end position="58"/>
    </location>
</feature>
<dbReference type="Proteomes" id="UP000315010">
    <property type="component" value="Unassembled WGS sequence"/>
</dbReference>
<protein>
    <submittedName>
        <fullName evidence="2">Uncharacterized protein</fullName>
    </submittedName>
</protein>
<dbReference type="AlphaFoldDB" id="A0A5C5Z932"/>
<evidence type="ECO:0000313" key="2">
    <source>
        <dbReference type="EMBL" id="TWT83832.1"/>
    </source>
</evidence>
<keyword evidence="3" id="KW-1185">Reference proteome</keyword>
<dbReference type="RefSeq" id="WP_146401239.1">
    <property type="nucleotide sequence ID" value="NZ_SJPJ01000001.1"/>
</dbReference>
<reference evidence="2 3" key="1">
    <citation type="submission" date="2019-02" db="EMBL/GenBank/DDBJ databases">
        <title>Deep-cultivation of Planctomycetes and their phenomic and genomic characterization uncovers novel biology.</title>
        <authorList>
            <person name="Wiegand S."/>
            <person name="Jogler M."/>
            <person name="Boedeker C."/>
            <person name="Pinto D."/>
            <person name="Vollmers J."/>
            <person name="Rivas-Marin E."/>
            <person name="Kohn T."/>
            <person name="Peeters S.H."/>
            <person name="Heuer A."/>
            <person name="Rast P."/>
            <person name="Oberbeckmann S."/>
            <person name="Bunk B."/>
            <person name="Jeske O."/>
            <person name="Meyerdierks A."/>
            <person name="Storesund J.E."/>
            <person name="Kallscheuer N."/>
            <person name="Luecker S."/>
            <person name="Lage O.M."/>
            <person name="Pohl T."/>
            <person name="Merkel B.J."/>
            <person name="Hornburger P."/>
            <person name="Mueller R.-W."/>
            <person name="Bruemmer F."/>
            <person name="Labrenz M."/>
            <person name="Spormann A.M."/>
            <person name="Op Den Camp H."/>
            <person name="Overmann J."/>
            <person name="Amann R."/>
            <person name="Jetten M.S.M."/>
            <person name="Mascher T."/>
            <person name="Medema M.H."/>
            <person name="Devos D.P."/>
            <person name="Kaster A.-K."/>
            <person name="Ovreas L."/>
            <person name="Rohde M."/>
            <person name="Galperin M.Y."/>
            <person name="Jogler C."/>
        </authorList>
    </citation>
    <scope>NUCLEOTIDE SEQUENCE [LARGE SCALE GENOMIC DNA]</scope>
    <source>
        <strain evidence="2 3">CA13</strain>
    </source>
</reference>
<name>A0A5C5Z932_9BACT</name>
<organism evidence="2 3">
    <name type="scientific">Novipirellula herctigrandis</name>
    <dbReference type="NCBI Taxonomy" id="2527986"/>
    <lineage>
        <taxon>Bacteria</taxon>
        <taxon>Pseudomonadati</taxon>
        <taxon>Planctomycetota</taxon>
        <taxon>Planctomycetia</taxon>
        <taxon>Pirellulales</taxon>
        <taxon>Pirellulaceae</taxon>
        <taxon>Novipirellula</taxon>
    </lineage>
</organism>
<evidence type="ECO:0000313" key="3">
    <source>
        <dbReference type="Proteomes" id="UP000315010"/>
    </source>
</evidence>
<dbReference type="EMBL" id="SJPJ01000001">
    <property type="protein sequence ID" value="TWT83832.1"/>
    <property type="molecule type" value="Genomic_DNA"/>
</dbReference>
<evidence type="ECO:0000256" key="1">
    <source>
        <dbReference type="SAM" id="MobiDB-lite"/>
    </source>
</evidence>
<comment type="caution">
    <text evidence="2">The sequence shown here is derived from an EMBL/GenBank/DDBJ whole genome shotgun (WGS) entry which is preliminary data.</text>
</comment>
<feature type="region of interest" description="Disordered" evidence="1">
    <location>
        <begin position="20"/>
        <end position="68"/>
    </location>
</feature>
<accession>A0A5C5Z932</accession>
<sequence>MSTADHYDWKRTYAQYVNFPDSENLPGVDSVDPSLSPAPRTFPHFGAEHFQHPIHSETESAGLGEDGT</sequence>
<gene>
    <name evidence="2" type="ORF">CA13_53040</name>
</gene>
<proteinExistence type="predicted"/>